<dbReference type="Pfam" id="PF01966">
    <property type="entry name" value="HD"/>
    <property type="match status" value="1"/>
</dbReference>
<reference evidence="2 3" key="1">
    <citation type="submission" date="2024-06" db="EMBL/GenBank/DDBJ databases">
        <title>Flavobacterium spp. isolated from glacier.</title>
        <authorList>
            <person name="Han D."/>
        </authorList>
    </citation>
    <scope>NUCLEOTIDE SEQUENCE [LARGE SCALE GENOMIC DNA]</scope>
    <source>
        <strain evidence="2 3">ZS1P70</strain>
    </source>
</reference>
<dbReference type="InterPro" id="IPR003607">
    <property type="entry name" value="HD/PDEase_dom"/>
</dbReference>
<dbReference type="RefSeq" id="WP_379848978.1">
    <property type="nucleotide sequence ID" value="NZ_JBHZPY010000001.1"/>
</dbReference>
<evidence type="ECO:0000259" key="1">
    <source>
        <dbReference type="SMART" id="SM00471"/>
    </source>
</evidence>
<dbReference type="Proteomes" id="UP001600107">
    <property type="component" value="Unassembled WGS sequence"/>
</dbReference>
<keyword evidence="3" id="KW-1185">Reference proteome</keyword>
<protein>
    <submittedName>
        <fullName evidence="2">HD domain-containing protein</fullName>
    </submittedName>
</protein>
<evidence type="ECO:0000313" key="3">
    <source>
        <dbReference type="Proteomes" id="UP001600107"/>
    </source>
</evidence>
<evidence type="ECO:0000313" key="2">
    <source>
        <dbReference type="EMBL" id="MFE3869750.1"/>
    </source>
</evidence>
<dbReference type="CDD" id="cd00077">
    <property type="entry name" value="HDc"/>
    <property type="match status" value="1"/>
</dbReference>
<dbReference type="SMART" id="SM00471">
    <property type="entry name" value="HDc"/>
    <property type="match status" value="1"/>
</dbReference>
<dbReference type="InterPro" id="IPR006674">
    <property type="entry name" value="HD_domain"/>
</dbReference>
<accession>A0ABW6I1R3</accession>
<sequence length="192" mass="22486">MKQLPECKVILDKLIKESPAHLYYHTIHHTLDVYQCAKEIAKGEGINAGDLKLLLIAAIYHDAGYLEQNYNHEQHSCEIARKYLPQFQYNKEDINTICSIIMATKIPQNPQSHLEKIICDADLNYLGRDDFFSISEKLYTEMIAIGNISNREEWDRIQEEFLQKHHYFTATAIKLRKYQKEQNLEIVQSKTI</sequence>
<dbReference type="EMBL" id="JBHZPY010000001">
    <property type="protein sequence ID" value="MFE3869750.1"/>
    <property type="molecule type" value="Genomic_DNA"/>
</dbReference>
<dbReference type="Gene3D" id="1.10.3210.10">
    <property type="entry name" value="Hypothetical protein af1432"/>
    <property type="match status" value="1"/>
</dbReference>
<gene>
    <name evidence="2" type="ORF">ACFX5F_00765</name>
</gene>
<dbReference type="SUPFAM" id="SSF109604">
    <property type="entry name" value="HD-domain/PDEase-like"/>
    <property type="match status" value="1"/>
</dbReference>
<comment type="caution">
    <text evidence="2">The sequence shown here is derived from an EMBL/GenBank/DDBJ whole genome shotgun (WGS) entry which is preliminary data.</text>
</comment>
<organism evidence="2 3">
    <name type="scientific">Flavobacterium zhoui</name>
    <dbReference type="NCBI Taxonomy" id="3230414"/>
    <lineage>
        <taxon>Bacteria</taxon>
        <taxon>Pseudomonadati</taxon>
        <taxon>Bacteroidota</taxon>
        <taxon>Flavobacteriia</taxon>
        <taxon>Flavobacteriales</taxon>
        <taxon>Flavobacteriaceae</taxon>
        <taxon>Flavobacterium</taxon>
    </lineage>
</organism>
<name>A0ABW6I1R3_9FLAO</name>
<feature type="domain" description="HD/PDEase" evidence="1">
    <location>
        <begin position="22"/>
        <end position="136"/>
    </location>
</feature>
<proteinExistence type="predicted"/>